<gene>
    <name evidence="1" type="ORF">B0H99_10129</name>
</gene>
<accession>A0A2P8H6F0</accession>
<proteinExistence type="predicted"/>
<dbReference type="EMBL" id="PYAT01000001">
    <property type="protein sequence ID" value="PSL41786.1"/>
    <property type="molecule type" value="Genomic_DNA"/>
</dbReference>
<dbReference type="RefSeq" id="WP_106531596.1">
    <property type="nucleotide sequence ID" value="NZ_PYAT01000001.1"/>
</dbReference>
<comment type="caution">
    <text evidence="1">The sequence shown here is derived from an EMBL/GenBank/DDBJ whole genome shotgun (WGS) entry which is preliminary data.</text>
</comment>
<dbReference type="AlphaFoldDB" id="A0A2P8H6F0"/>
<reference evidence="1 2" key="1">
    <citation type="submission" date="2018-03" db="EMBL/GenBank/DDBJ databases">
        <title>Genomic Encyclopedia of Type Strains, Phase III (KMG-III): the genomes of soil and plant-associated and newly described type strains.</title>
        <authorList>
            <person name="Whitman W."/>
        </authorList>
    </citation>
    <scope>NUCLEOTIDE SEQUENCE [LARGE SCALE GENOMIC DNA]</scope>
    <source>
        <strain evidence="1 2">CGMCC 1.12259</strain>
    </source>
</reference>
<organism evidence="1 2">
    <name type="scientific">Planomicrobium soli</name>
    <dbReference type="NCBI Taxonomy" id="1176648"/>
    <lineage>
        <taxon>Bacteria</taxon>
        <taxon>Bacillati</taxon>
        <taxon>Bacillota</taxon>
        <taxon>Bacilli</taxon>
        <taxon>Bacillales</taxon>
        <taxon>Caryophanaceae</taxon>
        <taxon>Planomicrobium</taxon>
    </lineage>
</organism>
<dbReference type="OrthoDB" id="2451189at2"/>
<name>A0A2P8H6F0_9BACL</name>
<evidence type="ECO:0000313" key="1">
    <source>
        <dbReference type="EMBL" id="PSL41786.1"/>
    </source>
</evidence>
<dbReference type="Proteomes" id="UP000242682">
    <property type="component" value="Unassembled WGS sequence"/>
</dbReference>
<keyword evidence="2" id="KW-1185">Reference proteome</keyword>
<sequence length="165" mass="18774">MLTYTYRLNTSIPIHIDESSELRLGKIKILWCQLAFLFFEKGTSLTFKYWSGDLSVRNGHSSYGIKKIKKLAHQANLTIDLDGLSLLQVDLNADVKNYVLQSIHESERCLSPFFYFDVLDEKGNSLCTAQDFGSSILLVLTVSDLRILVSDGFDLNFLISLPEHY</sequence>
<evidence type="ECO:0000313" key="2">
    <source>
        <dbReference type="Proteomes" id="UP000242682"/>
    </source>
</evidence>
<protein>
    <submittedName>
        <fullName evidence="1">Uncharacterized protein</fullName>
    </submittedName>
</protein>